<gene>
    <name evidence="1" type="ORF">HCCG_02353</name>
</gene>
<reference evidence="2" key="1">
    <citation type="journal article" date="2014" name="Genome Announc.">
        <title>Draft genome sequences of six enterohepatic helicobacter species isolated from humans and one from rhesus macaques.</title>
        <authorList>
            <person name="Shen Z."/>
            <person name="Sheh A."/>
            <person name="Young S.K."/>
            <person name="Abouelliel A."/>
            <person name="Ward D.V."/>
            <person name="Earl A.M."/>
            <person name="Fox J.G."/>
        </authorList>
    </citation>
    <scope>NUCLEOTIDE SEQUENCE [LARGE SCALE GENOMIC DNA]</scope>
    <source>
        <strain evidence="2">CCUG 18818</strain>
    </source>
</reference>
<protein>
    <submittedName>
        <fullName evidence="1">Uncharacterized protein</fullName>
    </submittedName>
</protein>
<evidence type="ECO:0000313" key="2">
    <source>
        <dbReference type="Proteomes" id="UP000005755"/>
    </source>
</evidence>
<feature type="non-terminal residue" evidence="1">
    <location>
        <position position="1"/>
    </location>
</feature>
<dbReference type="Proteomes" id="UP000005755">
    <property type="component" value="Unassembled WGS sequence"/>
</dbReference>
<dbReference type="EMBL" id="DS990422">
    <property type="protein sequence ID" value="EFR47804.1"/>
    <property type="molecule type" value="Genomic_DNA"/>
</dbReference>
<evidence type="ECO:0000313" key="1">
    <source>
        <dbReference type="EMBL" id="EFR47804.1"/>
    </source>
</evidence>
<keyword evidence="2" id="KW-1185">Reference proteome</keyword>
<name>A0ABN0BDU1_9HELI</name>
<sequence>LKKYNDDYPIMQDLVSSGVMSDKGFPLICIPKPNSYKINAPSPANTKNIDKEALKYFGYNHNSSLSSE</sequence>
<accession>A0ABN0BDU1</accession>
<proteinExistence type="predicted"/>
<organism evidence="1 2">
    <name type="scientific">Helicobacter cinaedi CCUG 18818 = ATCC BAA-847</name>
    <dbReference type="NCBI Taxonomy" id="537971"/>
    <lineage>
        <taxon>Bacteria</taxon>
        <taxon>Pseudomonadati</taxon>
        <taxon>Campylobacterota</taxon>
        <taxon>Epsilonproteobacteria</taxon>
        <taxon>Campylobacterales</taxon>
        <taxon>Helicobacteraceae</taxon>
        <taxon>Helicobacter</taxon>
    </lineage>
</organism>